<dbReference type="Proteomes" id="UP000000271">
    <property type="component" value="Chromosome"/>
</dbReference>
<dbReference type="Pfam" id="PF09360">
    <property type="entry name" value="zf-CDGSH"/>
    <property type="match status" value="1"/>
</dbReference>
<accession>D6XWG6</accession>
<dbReference type="HOGENOM" id="CLU_173940_2_0_9"/>
<evidence type="ECO:0000313" key="7">
    <source>
        <dbReference type="Proteomes" id="UP000000271"/>
    </source>
</evidence>
<protein>
    <submittedName>
        <fullName evidence="6">Iron sulfur domain-containing, CDGSH-type</fullName>
    </submittedName>
</protein>
<evidence type="ECO:0000313" key="6">
    <source>
        <dbReference type="EMBL" id="ADH97808.1"/>
    </source>
</evidence>
<dbReference type="SMART" id="SM00704">
    <property type="entry name" value="ZnF_CDGSH"/>
    <property type="match status" value="1"/>
</dbReference>
<proteinExistence type="predicted"/>
<dbReference type="RefSeq" id="WP_013171237.1">
    <property type="nucleotide sequence ID" value="NC_014219.1"/>
</dbReference>
<evidence type="ECO:0000256" key="3">
    <source>
        <dbReference type="ARBA" id="ARBA00023004"/>
    </source>
</evidence>
<evidence type="ECO:0000256" key="4">
    <source>
        <dbReference type="ARBA" id="ARBA00023014"/>
    </source>
</evidence>
<dbReference type="InterPro" id="IPR018967">
    <property type="entry name" value="FeS-contain_CDGSH-typ"/>
</dbReference>
<dbReference type="EMBL" id="CP001791">
    <property type="protein sequence ID" value="ADH97808.1"/>
    <property type="molecule type" value="Genomic_DNA"/>
</dbReference>
<dbReference type="KEGG" id="bse:Bsel_0266"/>
<dbReference type="Gene3D" id="3.40.5.90">
    <property type="entry name" value="CDGSH iron-sulfur domain, mitoNEET-type"/>
    <property type="match status" value="1"/>
</dbReference>
<dbReference type="GO" id="GO:0005737">
    <property type="term" value="C:cytoplasm"/>
    <property type="evidence" value="ECO:0007669"/>
    <property type="project" value="UniProtKB-ARBA"/>
</dbReference>
<dbReference type="AlphaFoldDB" id="D6XWG6"/>
<evidence type="ECO:0000256" key="2">
    <source>
        <dbReference type="ARBA" id="ARBA00022723"/>
    </source>
</evidence>
<keyword evidence="1" id="KW-0001">2Fe-2S</keyword>
<gene>
    <name evidence="6" type="ordered locus">Bsel_0266</name>
</gene>
<organism evidence="6 7">
    <name type="scientific">Bacillus selenitireducens (strain ATCC 700615 / DSM 15326 / MLS10)</name>
    <dbReference type="NCBI Taxonomy" id="439292"/>
    <lineage>
        <taxon>Bacteria</taxon>
        <taxon>Bacillati</taxon>
        <taxon>Bacillota</taxon>
        <taxon>Bacilli</taxon>
        <taxon>Bacillales</taxon>
        <taxon>Bacillaceae</taxon>
        <taxon>Salisediminibacterium</taxon>
    </lineage>
</organism>
<keyword evidence="7" id="KW-1185">Reference proteome</keyword>
<dbReference type="GO" id="GO:0046872">
    <property type="term" value="F:metal ion binding"/>
    <property type="evidence" value="ECO:0007669"/>
    <property type="project" value="UniProtKB-KW"/>
</dbReference>
<feature type="domain" description="Iron-binding zinc finger CDGSH type" evidence="5">
    <location>
        <begin position="21"/>
        <end position="60"/>
    </location>
</feature>
<evidence type="ECO:0000256" key="1">
    <source>
        <dbReference type="ARBA" id="ARBA00022714"/>
    </source>
</evidence>
<reference evidence="6" key="1">
    <citation type="submission" date="2009-10" db="EMBL/GenBank/DDBJ databases">
        <title>Complete sequence of Bacillus selenitireducens MLS10.</title>
        <authorList>
            <consortium name="US DOE Joint Genome Institute"/>
            <person name="Lucas S."/>
            <person name="Copeland A."/>
            <person name="Lapidus A."/>
            <person name="Glavina del Rio T."/>
            <person name="Dalin E."/>
            <person name="Tice H."/>
            <person name="Bruce D."/>
            <person name="Goodwin L."/>
            <person name="Pitluck S."/>
            <person name="Sims D."/>
            <person name="Brettin T."/>
            <person name="Detter J.C."/>
            <person name="Han C."/>
            <person name="Larimer F."/>
            <person name="Land M."/>
            <person name="Hauser L."/>
            <person name="Kyrpides N."/>
            <person name="Ovchinnikova G."/>
            <person name="Stolz J."/>
        </authorList>
    </citation>
    <scope>NUCLEOTIDE SEQUENCE [LARGE SCALE GENOMIC DNA]</scope>
    <source>
        <strain evidence="6">MLS10</strain>
    </source>
</reference>
<sequence>MADVKVTVTDNGPLMVKGEIELVDGEGNPVETKKNTALCRCGLSSNKPFCDGSHQGNFESEVRG</sequence>
<dbReference type="GO" id="GO:0051537">
    <property type="term" value="F:2 iron, 2 sulfur cluster binding"/>
    <property type="evidence" value="ECO:0007669"/>
    <property type="project" value="UniProtKB-KW"/>
</dbReference>
<keyword evidence="3" id="KW-0408">Iron</keyword>
<keyword evidence="4" id="KW-0411">Iron-sulfur</keyword>
<keyword evidence="2" id="KW-0479">Metal-binding</keyword>
<dbReference type="OrthoDB" id="9795032at2"/>
<name>D6XWG6_BACIE</name>
<dbReference type="InterPro" id="IPR042216">
    <property type="entry name" value="MitoNEET_CISD"/>
</dbReference>
<dbReference type="eggNOG" id="COG3369">
    <property type="taxonomic scope" value="Bacteria"/>
</dbReference>
<evidence type="ECO:0000259" key="5">
    <source>
        <dbReference type="SMART" id="SM00704"/>
    </source>
</evidence>